<dbReference type="EMBL" id="ATNM01000097">
    <property type="protein sequence ID" value="EPR68608.1"/>
    <property type="molecule type" value="Genomic_DNA"/>
</dbReference>
<organism evidence="1 2">
    <name type="scientific">Cyclobacterium qasimii M12-11B</name>
    <dbReference type="NCBI Taxonomy" id="641524"/>
    <lineage>
        <taxon>Bacteria</taxon>
        <taxon>Pseudomonadati</taxon>
        <taxon>Bacteroidota</taxon>
        <taxon>Cytophagia</taxon>
        <taxon>Cytophagales</taxon>
        <taxon>Cyclobacteriaceae</taxon>
        <taxon>Cyclobacterium</taxon>
    </lineage>
</organism>
<dbReference type="AlphaFoldDB" id="S7WXA8"/>
<accession>S7WXA8</accession>
<dbReference type="Proteomes" id="UP000014974">
    <property type="component" value="Unassembled WGS sequence"/>
</dbReference>
<protein>
    <submittedName>
        <fullName evidence="1">Uncharacterized protein</fullName>
    </submittedName>
</protein>
<reference evidence="1 2" key="1">
    <citation type="journal article" date="2013" name="Genome Announc.">
        <title>Draft Genome Sequence of Cyclobacterium qasimii Strain M12-11BT, Isolated from Arctic Marine Sediment.</title>
        <authorList>
            <person name="Shivaji S."/>
            <person name="Ara S."/>
            <person name="Singh A."/>
            <person name="Kumar Pinnaka A."/>
        </authorList>
    </citation>
    <scope>NUCLEOTIDE SEQUENCE [LARGE SCALE GENOMIC DNA]</scope>
    <source>
        <strain evidence="1 2">M12-11B</strain>
    </source>
</reference>
<evidence type="ECO:0000313" key="1">
    <source>
        <dbReference type="EMBL" id="EPR68608.1"/>
    </source>
</evidence>
<evidence type="ECO:0000313" key="2">
    <source>
        <dbReference type="Proteomes" id="UP000014974"/>
    </source>
</evidence>
<comment type="caution">
    <text evidence="1">The sequence shown here is derived from an EMBL/GenBank/DDBJ whole genome shotgun (WGS) entry which is preliminary data.</text>
</comment>
<name>S7WXA8_9BACT</name>
<sequence>MIQTLFMPVLYFNQNRRYLIFIFIKSAKYLLLIFNISE</sequence>
<proteinExistence type="predicted"/>
<gene>
    <name evidence="1" type="ORF">ADICYQ_2436</name>
</gene>